<feature type="compositionally biased region" description="Low complexity" evidence="1">
    <location>
        <begin position="225"/>
        <end position="246"/>
    </location>
</feature>
<evidence type="ECO:0000256" key="1">
    <source>
        <dbReference type="SAM" id="MobiDB-lite"/>
    </source>
</evidence>
<dbReference type="VEuPathDB" id="FungiDB:SMAC_08591"/>
<protein>
    <submittedName>
        <fullName evidence="2">Uncharacterized protein</fullName>
    </submittedName>
</protein>
<feature type="region of interest" description="Disordered" evidence="1">
    <location>
        <begin position="194"/>
        <end position="406"/>
    </location>
</feature>
<dbReference type="AlphaFoldDB" id="A0A8S8ZDN1"/>
<feature type="compositionally biased region" description="Basic residues" evidence="1">
    <location>
        <begin position="369"/>
        <end position="380"/>
    </location>
</feature>
<comment type="caution">
    <text evidence="2">The sequence shown here is derived from an EMBL/GenBank/DDBJ whole genome shotgun (WGS) entry which is preliminary data.</text>
</comment>
<feature type="compositionally biased region" description="Acidic residues" evidence="1">
    <location>
        <begin position="265"/>
        <end position="277"/>
    </location>
</feature>
<organism evidence="2 3">
    <name type="scientific">Sordaria macrospora</name>
    <dbReference type="NCBI Taxonomy" id="5147"/>
    <lineage>
        <taxon>Eukaryota</taxon>
        <taxon>Fungi</taxon>
        <taxon>Dikarya</taxon>
        <taxon>Ascomycota</taxon>
        <taxon>Pezizomycotina</taxon>
        <taxon>Sordariomycetes</taxon>
        <taxon>Sordariomycetidae</taxon>
        <taxon>Sordariales</taxon>
        <taxon>Sordariaceae</taxon>
        <taxon>Sordaria</taxon>
    </lineage>
</organism>
<name>A0A8S8ZDN1_SORMA</name>
<dbReference type="Proteomes" id="UP000433876">
    <property type="component" value="Unassembled WGS sequence"/>
</dbReference>
<proteinExistence type="predicted"/>
<evidence type="ECO:0000313" key="2">
    <source>
        <dbReference type="EMBL" id="KAA8620688.1"/>
    </source>
</evidence>
<feature type="compositionally biased region" description="Polar residues" evidence="1">
    <location>
        <begin position="341"/>
        <end position="354"/>
    </location>
</feature>
<feature type="compositionally biased region" description="Acidic residues" evidence="1">
    <location>
        <begin position="355"/>
        <end position="364"/>
    </location>
</feature>
<evidence type="ECO:0000313" key="3">
    <source>
        <dbReference type="Proteomes" id="UP000433876"/>
    </source>
</evidence>
<reference evidence="2 3" key="1">
    <citation type="submission" date="2017-07" db="EMBL/GenBank/DDBJ databases">
        <title>Genome sequence of the Sordaria macrospora wild type strain R19027.</title>
        <authorList>
            <person name="Nowrousian M."/>
            <person name="Teichert I."/>
            <person name="Kueck U."/>
        </authorList>
    </citation>
    <scope>NUCLEOTIDE SEQUENCE [LARGE SCALE GENOMIC DNA]</scope>
    <source>
        <strain evidence="2 3">R19027</strain>
        <tissue evidence="2">Mycelium</tissue>
    </source>
</reference>
<dbReference type="EMBL" id="NMPR01000361">
    <property type="protein sequence ID" value="KAA8620688.1"/>
    <property type="molecule type" value="Genomic_DNA"/>
</dbReference>
<feature type="compositionally biased region" description="Polar residues" evidence="1">
    <location>
        <begin position="295"/>
        <end position="313"/>
    </location>
</feature>
<feature type="region of interest" description="Disordered" evidence="1">
    <location>
        <begin position="1"/>
        <end position="103"/>
    </location>
</feature>
<feature type="compositionally biased region" description="Pro residues" evidence="1">
    <location>
        <begin position="87"/>
        <end position="99"/>
    </location>
</feature>
<dbReference type="OMA" id="EHKWISA"/>
<gene>
    <name evidence="2" type="ORF">SMACR_08591</name>
</gene>
<feature type="compositionally biased region" description="Polar residues" evidence="1">
    <location>
        <begin position="27"/>
        <end position="64"/>
    </location>
</feature>
<sequence length="406" mass="44618">MPRQLPWKVDPTQRKSSGRSVGVRGATGQSSSTSALTREPSASSSLVRAAQPSSKAKLKSSTTGADGLGIVPSKTARGSDTNRRPPRSPSPSTSPPPQPLREECMIEGPRYDDRYRMVEDEFLAVAGEFTRHLHAAEYQRLKNLASSKNAETIDDISRPVTGAPTDAVRRRHAKLETAAKQQRGLTKILGKRVDHDSDFGDKPWTGTSLQGLMDSPRKKKVPLHRSLSSLSASASGFRAARRSSPSLDRAIHMQGRPGKRRLPNEDETDDNGDDDSALDAHTTWSPKLHRARATDISSVSTLSAWNTTESRPPQISAHASRAFRDKGTQSTRFSRPIAHSPKQTSALNKYPNSSDEYEDEDDVDLFSRIRSRRAGQRRRPGSPSIKTEIKTEDSQSATSLHEIPFL</sequence>
<accession>A0A8S8ZDN1</accession>